<dbReference type="KEGG" id="xdo:XDD1_3281"/>
<dbReference type="EMBL" id="FO704550">
    <property type="protein sequence ID" value="CDG18971.1"/>
    <property type="molecule type" value="Genomic_DNA"/>
</dbReference>
<name>A0A068QWC8_9GAMM</name>
<organism evidence="1 2">
    <name type="scientific">Xenorhabdus doucetiae</name>
    <dbReference type="NCBI Taxonomy" id="351671"/>
    <lineage>
        <taxon>Bacteria</taxon>
        <taxon>Pseudomonadati</taxon>
        <taxon>Pseudomonadota</taxon>
        <taxon>Gammaproteobacteria</taxon>
        <taxon>Enterobacterales</taxon>
        <taxon>Morganellaceae</taxon>
        <taxon>Xenorhabdus</taxon>
    </lineage>
</organism>
<evidence type="ECO:0000313" key="2">
    <source>
        <dbReference type="Proteomes" id="UP000032721"/>
    </source>
</evidence>
<reference evidence="1 2" key="1">
    <citation type="submission" date="2013-07" db="EMBL/GenBank/DDBJ databases">
        <authorList>
            <person name="Genoscope - CEA"/>
        </authorList>
    </citation>
    <scope>NUCLEOTIDE SEQUENCE [LARGE SCALE GENOMIC DNA]</scope>
    <source>
        <strain evidence="2">FRM16 / DSM 17909</strain>
    </source>
</reference>
<proteinExistence type="predicted"/>
<dbReference type="Proteomes" id="UP000032721">
    <property type="component" value="Chromosome"/>
</dbReference>
<protein>
    <submittedName>
        <fullName evidence="1">Uncharacterized protein</fullName>
    </submittedName>
</protein>
<dbReference type="AlphaFoldDB" id="A0A068QWC8"/>
<gene>
    <name evidence="1" type="ORF">XDD1_3281</name>
</gene>
<sequence>MGSDVHPAIKSAMKQTGNTRIELNPRIEKMGGYKNIHPMSLILID</sequence>
<evidence type="ECO:0000313" key="1">
    <source>
        <dbReference type="EMBL" id="CDG18971.1"/>
    </source>
</evidence>
<accession>A0A068QWC8</accession>
<dbReference type="HOGENOM" id="CLU_3207126_0_0_6"/>